<evidence type="ECO:0000313" key="1">
    <source>
        <dbReference type="EMBL" id="OCX17632.1"/>
    </source>
</evidence>
<reference evidence="1 2" key="1">
    <citation type="submission" date="2016-08" db="EMBL/GenBank/DDBJ databases">
        <title>Whole genome sequence of Mesorhizobium sp. strain UASWS1009 isolated from industrial sewage.</title>
        <authorList>
            <person name="Crovadore J."/>
            <person name="Calmin G."/>
            <person name="Chablais R."/>
            <person name="Cochard B."/>
            <person name="Lefort F."/>
        </authorList>
    </citation>
    <scope>NUCLEOTIDE SEQUENCE [LARGE SCALE GENOMIC DNA]</scope>
    <source>
        <strain evidence="1 2">UASWS1009</strain>
    </source>
</reference>
<sequence length="60" mass="7334">MSFLKTVIDGLIHFLGFFIPRYWAADLENNRWRRWNGHAFEYREMTANERDDALASWEIR</sequence>
<dbReference type="AlphaFoldDB" id="A0A1C2DS72"/>
<evidence type="ECO:0000313" key="2">
    <source>
        <dbReference type="Proteomes" id="UP000094412"/>
    </source>
</evidence>
<accession>A0A1C2DS72</accession>
<organism evidence="1 2">
    <name type="scientific">Mesorhizobium hungaricum</name>
    <dbReference type="NCBI Taxonomy" id="1566387"/>
    <lineage>
        <taxon>Bacteria</taxon>
        <taxon>Pseudomonadati</taxon>
        <taxon>Pseudomonadota</taxon>
        <taxon>Alphaproteobacteria</taxon>
        <taxon>Hyphomicrobiales</taxon>
        <taxon>Phyllobacteriaceae</taxon>
        <taxon>Mesorhizobium</taxon>
    </lineage>
</organism>
<keyword evidence="2" id="KW-1185">Reference proteome</keyword>
<name>A0A1C2DS72_9HYPH</name>
<dbReference type="EMBL" id="MDEO01000032">
    <property type="protein sequence ID" value="OCX17632.1"/>
    <property type="molecule type" value="Genomic_DNA"/>
</dbReference>
<protein>
    <submittedName>
        <fullName evidence="1">Uncharacterized protein</fullName>
    </submittedName>
</protein>
<comment type="caution">
    <text evidence="1">The sequence shown here is derived from an EMBL/GenBank/DDBJ whole genome shotgun (WGS) entry which is preliminary data.</text>
</comment>
<proteinExistence type="predicted"/>
<dbReference type="Proteomes" id="UP000094412">
    <property type="component" value="Unassembled WGS sequence"/>
</dbReference>
<gene>
    <name evidence="1" type="ORF">QV13_12820</name>
</gene>